<protein>
    <submittedName>
        <fullName evidence="2">Uncharacterized protein</fullName>
    </submittedName>
</protein>
<keyword evidence="3" id="KW-1185">Reference proteome</keyword>
<dbReference type="AlphaFoldDB" id="A0A6G1DLP9"/>
<evidence type="ECO:0000313" key="3">
    <source>
        <dbReference type="Proteomes" id="UP000479710"/>
    </source>
</evidence>
<dbReference type="Proteomes" id="UP000479710">
    <property type="component" value="Unassembled WGS sequence"/>
</dbReference>
<dbReference type="EMBL" id="SPHZ02000006">
    <property type="protein sequence ID" value="KAF0913132.1"/>
    <property type="molecule type" value="Genomic_DNA"/>
</dbReference>
<feature type="region of interest" description="Disordered" evidence="1">
    <location>
        <begin position="27"/>
        <end position="67"/>
    </location>
</feature>
<reference evidence="2 3" key="1">
    <citation type="submission" date="2019-11" db="EMBL/GenBank/DDBJ databases">
        <title>Whole genome sequence of Oryza granulata.</title>
        <authorList>
            <person name="Li W."/>
        </authorList>
    </citation>
    <scope>NUCLEOTIDE SEQUENCE [LARGE SCALE GENOMIC DNA]</scope>
    <source>
        <strain evidence="3">cv. Menghai</strain>
        <tissue evidence="2">Leaf</tissue>
    </source>
</reference>
<accession>A0A6G1DLP9</accession>
<comment type="caution">
    <text evidence="2">The sequence shown here is derived from an EMBL/GenBank/DDBJ whole genome shotgun (WGS) entry which is preliminary data.</text>
</comment>
<gene>
    <name evidence="2" type="ORF">E2562_020265</name>
</gene>
<evidence type="ECO:0000313" key="2">
    <source>
        <dbReference type="EMBL" id="KAF0913132.1"/>
    </source>
</evidence>
<organism evidence="2 3">
    <name type="scientific">Oryza meyeriana var. granulata</name>
    <dbReference type="NCBI Taxonomy" id="110450"/>
    <lineage>
        <taxon>Eukaryota</taxon>
        <taxon>Viridiplantae</taxon>
        <taxon>Streptophyta</taxon>
        <taxon>Embryophyta</taxon>
        <taxon>Tracheophyta</taxon>
        <taxon>Spermatophyta</taxon>
        <taxon>Magnoliopsida</taxon>
        <taxon>Liliopsida</taxon>
        <taxon>Poales</taxon>
        <taxon>Poaceae</taxon>
        <taxon>BOP clade</taxon>
        <taxon>Oryzoideae</taxon>
        <taxon>Oryzeae</taxon>
        <taxon>Oryzinae</taxon>
        <taxon>Oryza</taxon>
        <taxon>Oryza meyeriana</taxon>
    </lineage>
</organism>
<sequence length="130" mass="14437">MSSKARAPDTTDGDTVEEAAATAILDLDMVSSQDKERSAEKQLATRPSGLEQPKNPPSETSSRGWRSKGMAAWACTACSRGWRACSRGWHALMEGELVCLRRNHLYLRATDRELAVVTNRRDRELGTREC</sequence>
<name>A0A6G1DLP9_9ORYZ</name>
<evidence type="ECO:0000256" key="1">
    <source>
        <dbReference type="SAM" id="MobiDB-lite"/>
    </source>
</evidence>
<proteinExistence type="predicted"/>